<sequence length="75" mass="8278">MSDDKAKKVKIEGTEKLDKEGLKEESVDEEDLDAIFGDEDDSVRLSKTKLEGSKSQLDVVVGDGDDDEELEDDDS</sequence>
<evidence type="ECO:0000256" key="1">
    <source>
        <dbReference type="SAM" id="MobiDB-lite"/>
    </source>
</evidence>
<dbReference type="AlphaFoldDB" id="A0AAD2FLY3"/>
<dbReference type="EMBL" id="CAKOGP040001113">
    <property type="protein sequence ID" value="CAJ1943555.1"/>
    <property type="molecule type" value="Genomic_DNA"/>
</dbReference>
<gene>
    <name evidence="2" type="ORF">CYCCA115_LOCUS8500</name>
</gene>
<dbReference type="Proteomes" id="UP001295423">
    <property type="component" value="Unassembled WGS sequence"/>
</dbReference>
<reference evidence="2" key="1">
    <citation type="submission" date="2023-08" db="EMBL/GenBank/DDBJ databases">
        <authorList>
            <person name="Audoor S."/>
            <person name="Bilcke G."/>
        </authorList>
    </citation>
    <scope>NUCLEOTIDE SEQUENCE</scope>
</reference>
<name>A0AAD2FLY3_9STRA</name>
<feature type="compositionally biased region" description="Acidic residues" evidence="1">
    <location>
        <begin position="63"/>
        <end position="75"/>
    </location>
</feature>
<organism evidence="2 3">
    <name type="scientific">Cylindrotheca closterium</name>
    <dbReference type="NCBI Taxonomy" id="2856"/>
    <lineage>
        <taxon>Eukaryota</taxon>
        <taxon>Sar</taxon>
        <taxon>Stramenopiles</taxon>
        <taxon>Ochrophyta</taxon>
        <taxon>Bacillariophyta</taxon>
        <taxon>Bacillariophyceae</taxon>
        <taxon>Bacillariophycidae</taxon>
        <taxon>Bacillariales</taxon>
        <taxon>Bacillariaceae</taxon>
        <taxon>Cylindrotheca</taxon>
    </lineage>
</organism>
<keyword evidence="3" id="KW-1185">Reference proteome</keyword>
<proteinExistence type="predicted"/>
<feature type="region of interest" description="Disordered" evidence="1">
    <location>
        <begin position="56"/>
        <end position="75"/>
    </location>
</feature>
<accession>A0AAD2FLY3</accession>
<evidence type="ECO:0000313" key="2">
    <source>
        <dbReference type="EMBL" id="CAJ1943555.1"/>
    </source>
</evidence>
<evidence type="ECO:0000313" key="3">
    <source>
        <dbReference type="Proteomes" id="UP001295423"/>
    </source>
</evidence>
<protein>
    <submittedName>
        <fullName evidence="2">Uncharacterized protein</fullName>
    </submittedName>
</protein>
<comment type="caution">
    <text evidence="2">The sequence shown here is derived from an EMBL/GenBank/DDBJ whole genome shotgun (WGS) entry which is preliminary data.</text>
</comment>